<comment type="caution">
    <text evidence="1">The sequence shown here is derived from an EMBL/GenBank/DDBJ whole genome shotgun (WGS) entry which is preliminary data.</text>
</comment>
<dbReference type="OrthoDB" id="5242900at2"/>
<dbReference type="InterPro" id="IPR029057">
    <property type="entry name" value="PRTase-like"/>
</dbReference>
<dbReference type="Proteomes" id="UP000429644">
    <property type="component" value="Unassembled WGS sequence"/>
</dbReference>
<accession>A0A7J9USX5</accession>
<dbReference type="EMBL" id="WHPD01000765">
    <property type="protein sequence ID" value="MPV87721.1"/>
    <property type="molecule type" value="Genomic_DNA"/>
</dbReference>
<reference evidence="1 2" key="1">
    <citation type="submission" date="2019-10" db="EMBL/GenBank/DDBJ databases">
        <title>Georgenia wutianyii sp. nov. and Georgenia yuyongxinii sp. nov. isolated from plateau pika (Ochotona curzoniae) in the Qinghai-Tibet plateau of China.</title>
        <authorList>
            <person name="Tian Z."/>
        </authorList>
    </citation>
    <scope>NUCLEOTIDE SEQUENCE [LARGE SCALE GENOMIC DNA]</scope>
    <source>
        <strain evidence="1 2">JCM 15130</strain>
    </source>
</reference>
<name>A0A7J9USX5_9MICO</name>
<sequence length="249" mass="25868">MADAAGLVVPVECAGCGRWDVALCPDCRALLQARPERCEDDAPMLAGEWTGRPLPTWSLGPYRGPLRAIVLAWKTHRRQDIAPAVLAGAAEAARTWAGDADLRREIVGARQVLVVPAPSGWRRRVARRLVVADLADAVGRGMARGLREAAEPGPGRVLVVDVLRRRRGGAHQAGLGARGRAANRAGTVVALAAPPAGAVVVLVDDVLTTGATLAASRAAVEQRGGRVAGALVLASTPAPGRAARATRRS</sequence>
<proteinExistence type="predicted"/>
<keyword evidence="2" id="KW-1185">Reference proteome</keyword>
<evidence type="ECO:0000313" key="1">
    <source>
        <dbReference type="EMBL" id="MPV87721.1"/>
    </source>
</evidence>
<dbReference type="InterPro" id="IPR051910">
    <property type="entry name" value="ComF/GntX_DNA_util-trans"/>
</dbReference>
<protein>
    <submittedName>
        <fullName evidence="1">ComF family protein</fullName>
    </submittedName>
</protein>
<dbReference type="PANTHER" id="PTHR47505:SF1">
    <property type="entry name" value="DNA UTILIZATION PROTEIN YHGH"/>
    <property type="match status" value="1"/>
</dbReference>
<dbReference type="Gene3D" id="3.40.50.2020">
    <property type="match status" value="1"/>
</dbReference>
<dbReference type="AlphaFoldDB" id="A0A7J9USX5"/>
<dbReference type="SUPFAM" id="SSF53271">
    <property type="entry name" value="PRTase-like"/>
    <property type="match status" value="1"/>
</dbReference>
<gene>
    <name evidence="1" type="ORF">GB882_03515</name>
</gene>
<organism evidence="1 2">
    <name type="scientific">Georgenia ruanii</name>
    <dbReference type="NCBI Taxonomy" id="348442"/>
    <lineage>
        <taxon>Bacteria</taxon>
        <taxon>Bacillati</taxon>
        <taxon>Actinomycetota</taxon>
        <taxon>Actinomycetes</taxon>
        <taxon>Micrococcales</taxon>
        <taxon>Bogoriellaceae</taxon>
        <taxon>Georgenia</taxon>
    </lineage>
</organism>
<dbReference type="PANTHER" id="PTHR47505">
    <property type="entry name" value="DNA UTILIZATION PROTEIN YHGH"/>
    <property type="match status" value="1"/>
</dbReference>
<evidence type="ECO:0000313" key="2">
    <source>
        <dbReference type="Proteomes" id="UP000429644"/>
    </source>
</evidence>